<feature type="non-terminal residue" evidence="1">
    <location>
        <position position="89"/>
    </location>
</feature>
<proteinExistence type="predicted"/>
<dbReference type="Proteomes" id="UP001432322">
    <property type="component" value="Unassembled WGS sequence"/>
</dbReference>
<comment type="caution">
    <text evidence="1">The sequence shown here is derived from an EMBL/GenBank/DDBJ whole genome shotgun (WGS) entry which is preliminary data.</text>
</comment>
<evidence type="ECO:0000313" key="1">
    <source>
        <dbReference type="EMBL" id="GMT19784.1"/>
    </source>
</evidence>
<organism evidence="1 2">
    <name type="scientific">Pristionchus fissidentatus</name>
    <dbReference type="NCBI Taxonomy" id="1538716"/>
    <lineage>
        <taxon>Eukaryota</taxon>
        <taxon>Metazoa</taxon>
        <taxon>Ecdysozoa</taxon>
        <taxon>Nematoda</taxon>
        <taxon>Chromadorea</taxon>
        <taxon>Rhabditida</taxon>
        <taxon>Rhabditina</taxon>
        <taxon>Diplogasteromorpha</taxon>
        <taxon>Diplogasteroidea</taxon>
        <taxon>Neodiplogasteridae</taxon>
        <taxon>Pristionchus</taxon>
    </lineage>
</organism>
<feature type="non-terminal residue" evidence="1">
    <location>
        <position position="1"/>
    </location>
</feature>
<dbReference type="EMBL" id="BTSY01000003">
    <property type="protein sequence ID" value="GMT19784.1"/>
    <property type="molecule type" value="Genomic_DNA"/>
</dbReference>
<name>A0AAV5VN12_9BILA</name>
<evidence type="ECO:0000313" key="2">
    <source>
        <dbReference type="Proteomes" id="UP001432322"/>
    </source>
</evidence>
<sequence>QAFILSSTEKLGTLVTRAIELMQAAVKSDDNSKKLNYLLKSLEMERKLTLKHDKESNSLLRDLAYSFCEGLTRTIESIMEDKNVEVASA</sequence>
<keyword evidence="2" id="KW-1185">Reference proteome</keyword>
<protein>
    <submittedName>
        <fullName evidence="1">Uncharacterized protein</fullName>
    </submittedName>
</protein>
<accession>A0AAV5VN12</accession>
<dbReference type="AlphaFoldDB" id="A0AAV5VN12"/>
<reference evidence="1" key="1">
    <citation type="submission" date="2023-10" db="EMBL/GenBank/DDBJ databases">
        <title>Genome assembly of Pristionchus species.</title>
        <authorList>
            <person name="Yoshida K."/>
            <person name="Sommer R.J."/>
        </authorList>
    </citation>
    <scope>NUCLEOTIDE SEQUENCE</scope>
    <source>
        <strain evidence="1">RS5133</strain>
    </source>
</reference>
<gene>
    <name evidence="1" type="ORF">PFISCL1PPCAC_11081</name>
</gene>